<dbReference type="PANTHER" id="PTHR22642">
    <property type="entry name" value="IMIDAZOLONEPROPIONASE"/>
    <property type="match status" value="1"/>
</dbReference>
<dbReference type="Gene3D" id="3.10.310.70">
    <property type="match status" value="1"/>
</dbReference>
<dbReference type="RefSeq" id="WP_270946432.1">
    <property type="nucleotide sequence ID" value="NZ_JAQGLA010000001.1"/>
</dbReference>
<dbReference type="SUPFAM" id="SSF51556">
    <property type="entry name" value="Metallo-dependent hydrolases"/>
    <property type="match status" value="1"/>
</dbReference>
<gene>
    <name evidence="2" type="ORF">OU415_00370</name>
</gene>
<dbReference type="EMBL" id="JAQGLA010000001">
    <property type="protein sequence ID" value="MDA3623864.1"/>
    <property type="molecule type" value="Genomic_DNA"/>
</dbReference>
<organism evidence="2 3">
    <name type="scientific">Saccharopolyspora oryzae</name>
    <dbReference type="NCBI Taxonomy" id="2997343"/>
    <lineage>
        <taxon>Bacteria</taxon>
        <taxon>Bacillati</taxon>
        <taxon>Actinomycetota</taxon>
        <taxon>Actinomycetes</taxon>
        <taxon>Pseudonocardiales</taxon>
        <taxon>Pseudonocardiaceae</taxon>
        <taxon>Saccharopolyspora</taxon>
    </lineage>
</organism>
<dbReference type="PANTHER" id="PTHR22642:SF2">
    <property type="entry name" value="PROTEIN LONG AFTER FAR-RED 3"/>
    <property type="match status" value="1"/>
</dbReference>
<dbReference type="Gene3D" id="3.20.20.140">
    <property type="entry name" value="Metal-dependent hydrolases"/>
    <property type="match status" value="1"/>
</dbReference>
<dbReference type="InterPro" id="IPR033932">
    <property type="entry name" value="YtcJ-like"/>
</dbReference>
<dbReference type="InterPro" id="IPR011059">
    <property type="entry name" value="Metal-dep_hydrolase_composite"/>
</dbReference>
<evidence type="ECO:0000313" key="2">
    <source>
        <dbReference type="EMBL" id="MDA3623864.1"/>
    </source>
</evidence>
<evidence type="ECO:0000259" key="1">
    <source>
        <dbReference type="Pfam" id="PF07969"/>
    </source>
</evidence>
<dbReference type="Pfam" id="PF07969">
    <property type="entry name" value="Amidohydro_3"/>
    <property type="match status" value="1"/>
</dbReference>
<comment type="caution">
    <text evidence="2">The sequence shown here is derived from an EMBL/GenBank/DDBJ whole genome shotgun (WGS) entry which is preliminary data.</text>
</comment>
<sequence length="553" mass="58297">MTTLRLDAVFHNGRFSTLDPARPEARAVGVLGGRIVALDEELDGCTGDVVVDLDGAHAVPGFNDAHHHLSLVGKGLRELDVSYTAAPSLDALYQAVAERAATLPADAWVLGAGYDQNKIGAHPTAAELDRVARGRPVWLMHTSHHMAVASTEAFARAGFADLAALPDVPGGHVVRDADGRAEGLLQETAMQLVERALRPEPTEEWTANIAAGAQAALAVGLTSATEPGIGVVDGIGNGPADLDAYLRARERGLLGVRMTVMPYITALHDCGALEPGTTWYGLDLGMRTGFGDEWLRIGPTKILSDGSLIGRSAAMCCDYHDSPGNSGLLQYEAEQIRRYVVEAHRCGWQVATHAIGDAALDVVLGSYAEAQRLHPRADVRHRIEHAAVTSDAQVARIAELGLIPVPQGRFLSEIGDGLLSALGPDRGQLAYRMRSFLDAGVELPGSTDAPVVAGDPLLSIHDMVNRRTASGAPIGPHEAVTVREALRAYTIGSAYAVHEERIKGTLARGMLADFVVLSDDLLGVAPERIGELTVGATVVGGRIGHDAGALKVS</sequence>
<dbReference type="Gene3D" id="2.30.40.10">
    <property type="entry name" value="Urease, subunit C, domain 1"/>
    <property type="match status" value="1"/>
</dbReference>
<feature type="domain" description="Amidohydrolase 3" evidence="1">
    <location>
        <begin position="50"/>
        <end position="543"/>
    </location>
</feature>
<accession>A0ABT4UQ60</accession>
<evidence type="ECO:0000313" key="3">
    <source>
        <dbReference type="Proteomes" id="UP001210380"/>
    </source>
</evidence>
<name>A0ABT4UQ60_9PSEU</name>
<reference evidence="2 3" key="1">
    <citation type="submission" date="2022-11" db="EMBL/GenBank/DDBJ databases">
        <title>Draft genome sequence of Saccharopolyspora sp. WRP15-2 isolated from rhizosphere soils of wild rice in Thailand.</title>
        <authorList>
            <person name="Duangmal K."/>
            <person name="Kammanee S."/>
            <person name="Muangham S."/>
        </authorList>
    </citation>
    <scope>NUCLEOTIDE SEQUENCE [LARGE SCALE GENOMIC DNA]</scope>
    <source>
        <strain evidence="2 3">WRP15-2</strain>
    </source>
</reference>
<proteinExistence type="predicted"/>
<keyword evidence="3" id="KW-1185">Reference proteome</keyword>
<dbReference type="InterPro" id="IPR013108">
    <property type="entry name" value="Amidohydro_3"/>
</dbReference>
<dbReference type="SUPFAM" id="SSF51338">
    <property type="entry name" value="Composite domain of metallo-dependent hydrolases"/>
    <property type="match status" value="1"/>
</dbReference>
<dbReference type="CDD" id="cd01300">
    <property type="entry name" value="YtcJ_like"/>
    <property type="match status" value="1"/>
</dbReference>
<protein>
    <submittedName>
        <fullName evidence="2">Amidohydrolase</fullName>
    </submittedName>
</protein>
<dbReference type="Proteomes" id="UP001210380">
    <property type="component" value="Unassembled WGS sequence"/>
</dbReference>
<dbReference type="InterPro" id="IPR032466">
    <property type="entry name" value="Metal_Hydrolase"/>
</dbReference>